<sequence length="218" mass="23237">MNTDELHPLASAYLQELEARARQLPPDQARELVEDIREHLVSALRPESGEADVRTTLDRLGPPAEVVAAAGPPVYVAPPAPRASRTVETSAIICLVVAELLFILWPLGAVAWVAGIVLLAVSKTWTGREKALGLAGLATGFPLVFVVLVASFTTSSSDGSCSDPVRVTEGSQVTESSTCYVGSPGGHSYAWLALALGIAYLAFQGYTIWRLTRLRRPS</sequence>
<keyword evidence="1" id="KW-0472">Membrane</keyword>
<keyword evidence="1" id="KW-0812">Transmembrane</keyword>
<comment type="caution">
    <text evidence="2">The sequence shown here is derived from an EMBL/GenBank/DDBJ whole genome shotgun (WGS) entry which is preliminary data.</text>
</comment>
<feature type="transmembrane region" description="Helical" evidence="1">
    <location>
        <begin position="131"/>
        <end position="152"/>
    </location>
</feature>
<keyword evidence="1" id="KW-1133">Transmembrane helix</keyword>
<feature type="transmembrane region" description="Helical" evidence="1">
    <location>
        <begin position="189"/>
        <end position="209"/>
    </location>
</feature>
<evidence type="ECO:0008006" key="4">
    <source>
        <dbReference type="Google" id="ProtNLM"/>
    </source>
</evidence>
<dbReference type="RefSeq" id="WP_345521818.1">
    <property type="nucleotide sequence ID" value="NZ_BAABKM010000002.1"/>
</dbReference>
<dbReference type="Proteomes" id="UP001499974">
    <property type="component" value="Unassembled WGS sequence"/>
</dbReference>
<gene>
    <name evidence="2" type="ORF">GCM10023349_26910</name>
</gene>
<dbReference type="Pfam" id="PF22564">
    <property type="entry name" value="HAAS"/>
    <property type="match status" value="1"/>
</dbReference>
<reference evidence="3" key="1">
    <citation type="journal article" date="2019" name="Int. J. Syst. Evol. Microbiol.">
        <title>The Global Catalogue of Microorganisms (GCM) 10K type strain sequencing project: providing services to taxonomists for standard genome sequencing and annotation.</title>
        <authorList>
            <consortium name="The Broad Institute Genomics Platform"/>
            <consortium name="The Broad Institute Genome Sequencing Center for Infectious Disease"/>
            <person name="Wu L."/>
            <person name="Ma J."/>
        </authorList>
    </citation>
    <scope>NUCLEOTIDE SEQUENCE [LARGE SCALE GENOMIC DNA]</scope>
    <source>
        <strain evidence="3">JCM 18531</strain>
    </source>
</reference>
<name>A0ABP8XFL4_9ACTN</name>
<proteinExistence type="predicted"/>
<organism evidence="2 3">
    <name type="scientific">Nocardioides conyzicola</name>
    <dbReference type="NCBI Taxonomy" id="1651781"/>
    <lineage>
        <taxon>Bacteria</taxon>
        <taxon>Bacillati</taxon>
        <taxon>Actinomycetota</taxon>
        <taxon>Actinomycetes</taxon>
        <taxon>Propionibacteriales</taxon>
        <taxon>Nocardioidaceae</taxon>
        <taxon>Nocardioides</taxon>
    </lineage>
</organism>
<evidence type="ECO:0000313" key="3">
    <source>
        <dbReference type="Proteomes" id="UP001499974"/>
    </source>
</evidence>
<evidence type="ECO:0000256" key="1">
    <source>
        <dbReference type="SAM" id="Phobius"/>
    </source>
</evidence>
<dbReference type="EMBL" id="BAABKM010000002">
    <property type="protein sequence ID" value="GAA4707114.1"/>
    <property type="molecule type" value="Genomic_DNA"/>
</dbReference>
<protein>
    <recommendedName>
        <fullName evidence="4">DUF1700 domain-containing protein</fullName>
    </recommendedName>
</protein>
<feature type="transmembrane region" description="Helical" evidence="1">
    <location>
        <begin position="90"/>
        <end position="119"/>
    </location>
</feature>
<keyword evidence="3" id="KW-1185">Reference proteome</keyword>
<accession>A0ABP8XFL4</accession>
<evidence type="ECO:0000313" key="2">
    <source>
        <dbReference type="EMBL" id="GAA4707114.1"/>
    </source>
</evidence>